<dbReference type="AlphaFoldDB" id="X1A626"/>
<dbReference type="InterPro" id="IPR015422">
    <property type="entry name" value="PyrdxlP-dep_Trfase_small"/>
</dbReference>
<accession>X1A626</accession>
<evidence type="ECO:0008006" key="2">
    <source>
        <dbReference type="Google" id="ProtNLM"/>
    </source>
</evidence>
<gene>
    <name evidence="1" type="ORF">S01H4_31080</name>
</gene>
<reference evidence="1" key="1">
    <citation type="journal article" date="2014" name="Front. Microbiol.">
        <title>High frequency of phylogenetically diverse reductive dehalogenase-homologous genes in deep subseafloor sedimentary metagenomes.</title>
        <authorList>
            <person name="Kawai M."/>
            <person name="Futagami T."/>
            <person name="Toyoda A."/>
            <person name="Takaki Y."/>
            <person name="Nishi S."/>
            <person name="Hori S."/>
            <person name="Arai W."/>
            <person name="Tsubouchi T."/>
            <person name="Morono Y."/>
            <person name="Uchiyama I."/>
            <person name="Ito T."/>
            <person name="Fujiyama A."/>
            <person name="Inagaki F."/>
            <person name="Takami H."/>
        </authorList>
    </citation>
    <scope>NUCLEOTIDE SEQUENCE</scope>
    <source>
        <strain evidence="1">Expedition CK06-06</strain>
    </source>
</reference>
<dbReference type="Gene3D" id="3.90.1150.10">
    <property type="entry name" value="Aspartate Aminotransferase, domain 1"/>
    <property type="match status" value="1"/>
</dbReference>
<name>X1A626_9ZZZZ</name>
<evidence type="ECO:0000313" key="1">
    <source>
        <dbReference type="EMBL" id="GAG77585.1"/>
    </source>
</evidence>
<comment type="caution">
    <text evidence="1">The sequence shown here is derived from an EMBL/GenBank/DDBJ whole genome shotgun (WGS) entry which is preliminary data.</text>
</comment>
<sequence length="57" mass="6874">MDIFCLDLLKEKSVLLMPSTNYDYGDRHFRIGFGRKNMPEALRMLEQYIKEKYNDLI</sequence>
<dbReference type="SUPFAM" id="SSF53383">
    <property type="entry name" value="PLP-dependent transferases"/>
    <property type="match status" value="1"/>
</dbReference>
<protein>
    <recommendedName>
        <fullName evidence="2">Aminotransferase class I/classII domain-containing protein</fullName>
    </recommendedName>
</protein>
<dbReference type="EMBL" id="BART01016106">
    <property type="protein sequence ID" value="GAG77585.1"/>
    <property type="molecule type" value="Genomic_DNA"/>
</dbReference>
<proteinExistence type="predicted"/>
<organism evidence="1">
    <name type="scientific">marine sediment metagenome</name>
    <dbReference type="NCBI Taxonomy" id="412755"/>
    <lineage>
        <taxon>unclassified sequences</taxon>
        <taxon>metagenomes</taxon>
        <taxon>ecological metagenomes</taxon>
    </lineage>
</organism>
<dbReference type="InterPro" id="IPR015424">
    <property type="entry name" value="PyrdxlP-dep_Trfase"/>
</dbReference>